<feature type="region of interest" description="Disordered" evidence="1">
    <location>
        <begin position="1"/>
        <end position="63"/>
    </location>
</feature>
<reference evidence="2" key="1">
    <citation type="submission" date="2019-08" db="EMBL/GenBank/DDBJ databases">
        <title>The genome of the North American firefly Photinus pyralis.</title>
        <authorList>
            <consortium name="Photinus pyralis genome working group"/>
            <person name="Fallon T.R."/>
            <person name="Sander Lower S.E."/>
            <person name="Weng J.-K."/>
        </authorList>
    </citation>
    <scope>NUCLEOTIDE SEQUENCE</scope>
    <source>
        <strain evidence="2">TRF0915ILg1</strain>
        <tissue evidence="2">Whole body</tissue>
    </source>
</reference>
<feature type="compositionally biased region" description="Acidic residues" evidence="1">
    <location>
        <begin position="23"/>
        <end position="35"/>
    </location>
</feature>
<dbReference type="EMBL" id="VTPC01030535">
    <property type="protein sequence ID" value="KAF2891492.1"/>
    <property type="molecule type" value="Genomic_DNA"/>
</dbReference>
<organism evidence="2 3">
    <name type="scientific">Ignelater luminosus</name>
    <name type="common">Cucubano</name>
    <name type="synonym">Pyrophorus luminosus</name>
    <dbReference type="NCBI Taxonomy" id="2038154"/>
    <lineage>
        <taxon>Eukaryota</taxon>
        <taxon>Metazoa</taxon>
        <taxon>Ecdysozoa</taxon>
        <taxon>Arthropoda</taxon>
        <taxon>Hexapoda</taxon>
        <taxon>Insecta</taxon>
        <taxon>Pterygota</taxon>
        <taxon>Neoptera</taxon>
        <taxon>Endopterygota</taxon>
        <taxon>Coleoptera</taxon>
        <taxon>Polyphaga</taxon>
        <taxon>Elateriformia</taxon>
        <taxon>Elateroidea</taxon>
        <taxon>Elateridae</taxon>
        <taxon>Agrypninae</taxon>
        <taxon>Pyrophorini</taxon>
        <taxon>Ignelater</taxon>
    </lineage>
</organism>
<proteinExistence type="predicted"/>
<evidence type="ECO:0000256" key="1">
    <source>
        <dbReference type="SAM" id="MobiDB-lite"/>
    </source>
</evidence>
<sequence>MRPVLHSSDLPVPEPSESWSLNNEEESDDNIDALEEQPQSKGPDFLGNLTEPHRIDQAQLNDL</sequence>
<name>A0A8K0G7J4_IGNLU</name>
<comment type="caution">
    <text evidence="2">The sequence shown here is derived from an EMBL/GenBank/DDBJ whole genome shotgun (WGS) entry which is preliminary data.</text>
</comment>
<evidence type="ECO:0000313" key="3">
    <source>
        <dbReference type="Proteomes" id="UP000801492"/>
    </source>
</evidence>
<keyword evidence="3" id="KW-1185">Reference proteome</keyword>
<dbReference type="Proteomes" id="UP000801492">
    <property type="component" value="Unassembled WGS sequence"/>
</dbReference>
<accession>A0A8K0G7J4</accession>
<feature type="non-terminal residue" evidence="2">
    <location>
        <position position="63"/>
    </location>
</feature>
<gene>
    <name evidence="2" type="ORF">ILUMI_14681</name>
</gene>
<evidence type="ECO:0000313" key="2">
    <source>
        <dbReference type="EMBL" id="KAF2891492.1"/>
    </source>
</evidence>
<protein>
    <submittedName>
        <fullName evidence="2">Uncharacterized protein</fullName>
    </submittedName>
</protein>
<dbReference type="AlphaFoldDB" id="A0A8K0G7J4"/>